<dbReference type="PROSITE" id="PS00194">
    <property type="entry name" value="THIOREDOXIN_1"/>
    <property type="match status" value="1"/>
</dbReference>
<sequence>MIKRFFTALSLTCILAMSAEAQEPVKAIGQEEFMKEIFNYRSDTVQPVRPTLVDFWAPWCAPCLRLSPIIDSLAVKYKGQVDFRKLNIDENKELARDLGINSIPLVVLFPNDGRPMRGMMGVQPAEFIDQSIKEYLLPKSTSE</sequence>
<evidence type="ECO:0000259" key="6">
    <source>
        <dbReference type="PROSITE" id="PS51352"/>
    </source>
</evidence>
<organism evidence="7 8">
    <name type="scientific">Heminiphilus faecis</name>
    <dbReference type="NCBI Taxonomy" id="2601703"/>
    <lineage>
        <taxon>Bacteria</taxon>
        <taxon>Pseudomonadati</taxon>
        <taxon>Bacteroidota</taxon>
        <taxon>Bacteroidia</taxon>
        <taxon>Bacteroidales</taxon>
        <taxon>Muribaculaceae</taxon>
        <taxon>Heminiphilus</taxon>
    </lineage>
</organism>
<keyword evidence="8" id="KW-1185">Reference proteome</keyword>
<dbReference type="CDD" id="cd02947">
    <property type="entry name" value="TRX_family"/>
    <property type="match status" value="1"/>
</dbReference>
<dbReference type="InterPro" id="IPR017937">
    <property type="entry name" value="Thioredoxin_CS"/>
</dbReference>
<dbReference type="RefSeq" id="WP_369863247.1">
    <property type="nucleotide sequence ID" value="NZ_JBCLPP010000008.1"/>
</dbReference>
<feature type="signal peptide" evidence="5">
    <location>
        <begin position="1"/>
        <end position="21"/>
    </location>
</feature>
<protein>
    <submittedName>
        <fullName evidence="7">Thioredoxin domain-containing protein</fullName>
    </submittedName>
</protein>
<reference evidence="7 8" key="1">
    <citation type="submission" date="2024-03" db="EMBL/GenBank/DDBJ databases">
        <title>Mouse gut bacterial collection (mGBC) of GemPharmatech.</title>
        <authorList>
            <person name="He Y."/>
            <person name="Dong L."/>
            <person name="Wu D."/>
            <person name="Gao X."/>
            <person name="Lin Z."/>
        </authorList>
    </citation>
    <scope>NUCLEOTIDE SEQUENCE [LARGE SCALE GENOMIC DNA]</scope>
    <source>
        <strain evidence="7 8">54-13</strain>
    </source>
</reference>
<dbReference type="InterPro" id="IPR036249">
    <property type="entry name" value="Thioredoxin-like_sf"/>
</dbReference>
<name>A0ABV4CX49_9BACT</name>
<dbReference type="SUPFAM" id="SSF52833">
    <property type="entry name" value="Thioredoxin-like"/>
    <property type="match status" value="1"/>
</dbReference>
<dbReference type="Pfam" id="PF00085">
    <property type="entry name" value="Thioredoxin"/>
    <property type="match status" value="1"/>
</dbReference>
<keyword evidence="3" id="KW-1015">Disulfide bond</keyword>
<keyword evidence="1" id="KW-0813">Transport</keyword>
<dbReference type="PROSITE" id="PS51352">
    <property type="entry name" value="THIOREDOXIN_2"/>
    <property type="match status" value="1"/>
</dbReference>
<keyword evidence="5" id="KW-0732">Signal</keyword>
<evidence type="ECO:0000256" key="1">
    <source>
        <dbReference type="ARBA" id="ARBA00022448"/>
    </source>
</evidence>
<proteinExistence type="predicted"/>
<dbReference type="Proteomes" id="UP001565200">
    <property type="component" value="Unassembled WGS sequence"/>
</dbReference>
<dbReference type="EMBL" id="JBCLPP010000008">
    <property type="protein sequence ID" value="MEY8244805.1"/>
    <property type="molecule type" value="Genomic_DNA"/>
</dbReference>
<dbReference type="Gene3D" id="3.40.30.10">
    <property type="entry name" value="Glutaredoxin"/>
    <property type="match status" value="1"/>
</dbReference>
<dbReference type="InterPro" id="IPR013766">
    <property type="entry name" value="Thioredoxin_domain"/>
</dbReference>
<dbReference type="PANTHER" id="PTHR45663:SF11">
    <property type="entry name" value="GEO12009P1"/>
    <property type="match status" value="1"/>
</dbReference>
<accession>A0ABV4CX49</accession>
<dbReference type="PANTHER" id="PTHR45663">
    <property type="entry name" value="GEO12009P1"/>
    <property type="match status" value="1"/>
</dbReference>
<keyword evidence="4" id="KW-0676">Redox-active center</keyword>
<evidence type="ECO:0000256" key="2">
    <source>
        <dbReference type="ARBA" id="ARBA00022982"/>
    </source>
</evidence>
<evidence type="ECO:0000313" key="8">
    <source>
        <dbReference type="Proteomes" id="UP001565200"/>
    </source>
</evidence>
<feature type="domain" description="Thioredoxin" evidence="6">
    <location>
        <begin position="19"/>
        <end position="137"/>
    </location>
</feature>
<gene>
    <name evidence="7" type="ORF">AAK873_04110</name>
</gene>
<comment type="caution">
    <text evidence="7">The sequence shown here is derived from an EMBL/GenBank/DDBJ whole genome shotgun (WGS) entry which is preliminary data.</text>
</comment>
<keyword evidence="2" id="KW-0249">Electron transport</keyword>
<evidence type="ECO:0000256" key="4">
    <source>
        <dbReference type="ARBA" id="ARBA00023284"/>
    </source>
</evidence>
<evidence type="ECO:0000313" key="7">
    <source>
        <dbReference type="EMBL" id="MEY8244805.1"/>
    </source>
</evidence>
<feature type="chain" id="PRO_5046987229" evidence="5">
    <location>
        <begin position="22"/>
        <end position="143"/>
    </location>
</feature>
<evidence type="ECO:0000256" key="3">
    <source>
        <dbReference type="ARBA" id="ARBA00023157"/>
    </source>
</evidence>
<dbReference type="PRINTS" id="PR00421">
    <property type="entry name" value="THIOREDOXIN"/>
</dbReference>
<evidence type="ECO:0000256" key="5">
    <source>
        <dbReference type="SAM" id="SignalP"/>
    </source>
</evidence>